<gene>
    <name evidence="2" type="ORF">SAMN05421852_12111</name>
</gene>
<dbReference type="InterPro" id="IPR025164">
    <property type="entry name" value="Toastrack_DUF4097"/>
</dbReference>
<evidence type="ECO:0000313" key="2">
    <source>
        <dbReference type="EMBL" id="SFJ76757.1"/>
    </source>
</evidence>
<name>A0A1I3U4Q1_9BACL</name>
<dbReference type="AlphaFoldDB" id="A0A1I3U4Q1"/>
<dbReference type="RefSeq" id="WP_175482522.1">
    <property type="nucleotide sequence ID" value="NZ_FORR01000021.1"/>
</dbReference>
<dbReference type="STRING" id="46223.SAMN05421852_12111"/>
<protein>
    <submittedName>
        <fullName evidence="2">DUF4097 and DUF4098 domain-containing protein YvlB</fullName>
    </submittedName>
</protein>
<evidence type="ECO:0000313" key="3">
    <source>
        <dbReference type="Proteomes" id="UP000199545"/>
    </source>
</evidence>
<dbReference type="Proteomes" id="UP000199545">
    <property type="component" value="Unassembled WGS sequence"/>
</dbReference>
<sequence>MKKVLGLMMMGIGVVLILVTLMHSKMGEWLFPLRTEVRTFDVQDVKTLQIEAGYTYLRLVPERRKDIRVEVEARWNEPFVVQRSGSVLQMDITPSFSDFLSNRGRSFVVRLPQDRLSRLDIRLTSGNVMLASPADQSHSIWDQIRLEIGSGQARVKNVHASRFSYQCSSGQLVVEGLQTRQATFKVESGQVKLNRFAGGFDASISLGHLKAQIDQLTGPVQMEISAGHGTIDMPQDADFRLEARIQRGVIKSDLPGLQATIRGDDVLKGTVGSGKFPVKLKVSSGQIDLH</sequence>
<dbReference type="EMBL" id="FORR01000021">
    <property type="protein sequence ID" value="SFJ76757.1"/>
    <property type="molecule type" value="Genomic_DNA"/>
</dbReference>
<proteinExistence type="predicted"/>
<accession>A0A1I3U4Q1</accession>
<dbReference type="Gene3D" id="2.160.20.120">
    <property type="match status" value="1"/>
</dbReference>
<keyword evidence="3" id="KW-1185">Reference proteome</keyword>
<feature type="domain" description="DUF4097" evidence="1">
    <location>
        <begin position="48"/>
        <end position="289"/>
    </location>
</feature>
<organism evidence="2 3">
    <name type="scientific">Thermoflavimicrobium dichotomicum</name>
    <dbReference type="NCBI Taxonomy" id="46223"/>
    <lineage>
        <taxon>Bacteria</taxon>
        <taxon>Bacillati</taxon>
        <taxon>Bacillota</taxon>
        <taxon>Bacilli</taxon>
        <taxon>Bacillales</taxon>
        <taxon>Thermoactinomycetaceae</taxon>
        <taxon>Thermoflavimicrobium</taxon>
    </lineage>
</organism>
<reference evidence="2 3" key="1">
    <citation type="submission" date="2016-10" db="EMBL/GenBank/DDBJ databases">
        <authorList>
            <person name="de Groot N.N."/>
        </authorList>
    </citation>
    <scope>NUCLEOTIDE SEQUENCE [LARGE SCALE GENOMIC DNA]</scope>
    <source>
        <strain evidence="2 3">DSM 44778</strain>
    </source>
</reference>
<dbReference type="Pfam" id="PF13349">
    <property type="entry name" value="DUF4097"/>
    <property type="match status" value="1"/>
</dbReference>
<evidence type="ECO:0000259" key="1">
    <source>
        <dbReference type="Pfam" id="PF13349"/>
    </source>
</evidence>